<dbReference type="GO" id="GO:0003700">
    <property type="term" value="F:DNA-binding transcription factor activity"/>
    <property type="evidence" value="ECO:0007669"/>
    <property type="project" value="TreeGrafter"/>
</dbReference>
<feature type="domain" description="HTH lacI-type" evidence="5">
    <location>
        <begin position="5"/>
        <end position="59"/>
    </location>
</feature>
<organism evidence="6 7">
    <name type="scientific">Streptomyces niveus</name>
    <name type="common">Streptomyces spheroides</name>
    <dbReference type="NCBI Taxonomy" id="193462"/>
    <lineage>
        <taxon>Bacteria</taxon>
        <taxon>Bacillati</taxon>
        <taxon>Actinomycetota</taxon>
        <taxon>Actinomycetes</taxon>
        <taxon>Kitasatosporales</taxon>
        <taxon>Streptomycetaceae</taxon>
        <taxon>Streptomyces</taxon>
    </lineage>
</organism>
<proteinExistence type="predicted"/>
<dbReference type="PANTHER" id="PTHR30146:SF148">
    <property type="entry name" value="HTH-TYPE TRANSCRIPTIONAL REPRESSOR PURR-RELATED"/>
    <property type="match status" value="1"/>
</dbReference>
<dbReference type="Pfam" id="PF00356">
    <property type="entry name" value="LacI"/>
    <property type="match status" value="1"/>
</dbReference>
<dbReference type="SUPFAM" id="SSF53822">
    <property type="entry name" value="Periplasmic binding protein-like I"/>
    <property type="match status" value="1"/>
</dbReference>
<keyword evidence="4" id="KW-0804">Transcription</keyword>
<dbReference type="PANTHER" id="PTHR30146">
    <property type="entry name" value="LACI-RELATED TRANSCRIPTIONAL REPRESSOR"/>
    <property type="match status" value="1"/>
</dbReference>
<sequence length="336" mass="35620">MDSTVTIKDVAALAGVSVGTTSRVLSGNPSTSPAARERVHAAVAELGYRPDARARSLRSARSQTVGLLISDVRNPFFAEVAHGAEQAALRSSYVTLLANANEDPEQQDTYLESFLTQRVDGIIIAPQGEDSANLRTLATTVPLVFVDRTVDGFEVPSVTSDNALGIDQAVAHLADRGHTRIGYIGGPRSISTGRARHDAFVRAVARHGLDADPELITSGDFRSASGSTAAERLLSGGRPPTALLAADSPMAVGALGTLRRRGLRIGSDIDLVAFDDIEWFSELDPPLTVVSHDAQAMGSTAMRLLLDVIEGRTPESVILPTRLVVRESSGGRRRPV</sequence>
<dbReference type="InterPro" id="IPR046335">
    <property type="entry name" value="LacI/GalR-like_sensor"/>
</dbReference>
<keyword evidence="7" id="KW-1185">Reference proteome</keyword>
<keyword evidence="1" id="KW-0678">Repressor</keyword>
<dbReference type="AlphaFoldDB" id="A0A1U9R1K6"/>
<dbReference type="RefSeq" id="WP_078079101.1">
    <property type="nucleotide sequence ID" value="NZ_CP018047.1"/>
</dbReference>
<gene>
    <name evidence="6" type="ORF">BBN63_33785</name>
</gene>
<dbReference type="InterPro" id="IPR028082">
    <property type="entry name" value="Peripla_BP_I"/>
</dbReference>
<evidence type="ECO:0000313" key="6">
    <source>
        <dbReference type="EMBL" id="AQU70408.1"/>
    </source>
</evidence>
<dbReference type="OrthoDB" id="3595338at2"/>
<dbReference type="KEGG" id="snw:BBN63_33785"/>
<accession>A0A1U9R1K6</accession>
<dbReference type="CDD" id="cd06299">
    <property type="entry name" value="PBP1_LacI-like"/>
    <property type="match status" value="1"/>
</dbReference>
<evidence type="ECO:0000313" key="7">
    <source>
        <dbReference type="Proteomes" id="UP000189677"/>
    </source>
</evidence>
<dbReference type="SMART" id="SM00354">
    <property type="entry name" value="HTH_LACI"/>
    <property type="match status" value="1"/>
</dbReference>
<dbReference type="InterPro" id="IPR000843">
    <property type="entry name" value="HTH_LacI"/>
</dbReference>
<evidence type="ECO:0000256" key="3">
    <source>
        <dbReference type="ARBA" id="ARBA00023125"/>
    </source>
</evidence>
<dbReference type="GO" id="GO:0000976">
    <property type="term" value="F:transcription cis-regulatory region binding"/>
    <property type="evidence" value="ECO:0007669"/>
    <property type="project" value="TreeGrafter"/>
</dbReference>
<dbReference type="SUPFAM" id="SSF47413">
    <property type="entry name" value="lambda repressor-like DNA-binding domains"/>
    <property type="match status" value="1"/>
</dbReference>
<protein>
    <submittedName>
        <fullName evidence="6">LacI family transcriptional regulator</fullName>
    </submittedName>
</protein>
<evidence type="ECO:0000256" key="4">
    <source>
        <dbReference type="ARBA" id="ARBA00023163"/>
    </source>
</evidence>
<keyword evidence="3" id="KW-0238">DNA-binding</keyword>
<keyword evidence="2" id="KW-0805">Transcription regulation</keyword>
<reference evidence="6 7" key="1">
    <citation type="submission" date="2016-11" db="EMBL/GenBank/DDBJ databases">
        <title>Complete genome sequence of Streptomyces niveus SCSIO 3406.</title>
        <authorList>
            <person name="Zhu Q."/>
            <person name="Cheng W."/>
            <person name="Song Y."/>
            <person name="Li Q."/>
            <person name="Ju J."/>
        </authorList>
    </citation>
    <scope>NUCLEOTIDE SEQUENCE [LARGE SCALE GENOMIC DNA]</scope>
    <source>
        <strain evidence="6 7">SCSIO 3406</strain>
    </source>
</reference>
<dbReference type="Gene3D" id="3.40.50.2300">
    <property type="match status" value="2"/>
</dbReference>
<dbReference type="InterPro" id="IPR010982">
    <property type="entry name" value="Lambda_DNA-bd_dom_sf"/>
</dbReference>
<dbReference type="Proteomes" id="UP000189677">
    <property type="component" value="Chromosome"/>
</dbReference>
<evidence type="ECO:0000259" key="5">
    <source>
        <dbReference type="PROSITE" id="PS50932"/>
    </source>
</evidence>
<dbReference type="EMBL" id="CP018047">
    <property type="protein sequence ID" value="AQU70408.1"/>
    <property type="molecule type" value="Genomic_DNA"/>
</dbReference>
<evidence type="ECO:0000256" key="2">
    <source>
        <dbReference type="ARBA" id="ARBA00023015"/>
    </source>
</evidence>
<dbReference type="PROSITE" id="PS50932">
    <property type="entry name" value="HTH_LACI_2"/>
    <property type="match status" value="1"/>
</dbReference>
<name>A0A1U9R1K6_STRNV</name>
<dbReference type="CDD" id="cd01392">
    <property type="entry name" value="HTH_LacI"/>
    <property type="match status" value="1"/>
</dbReference>
<dbReference type="Pfam" id="PF13377">
    <property type="entry name" value="Peripla_BP_3"/>
    <property type="match status" value="1"/>
</dbReference>
<evidence type="ECO:0000256" key="1">
    <source>
        <dbReference type="ARBA" id="ARBA00022491"/>
    </source>
</evidence>
<dbReference type="Gene3D" id="1.10.260.40">
    <property type="entry name" value="lambda repressor-like DNA-binding domains"/>
    <property type="match status" value="1"/>
</dbReference>